<feature type="signal peptide" evidence="2">
    <location>
        <begin position="1"/>
        <end position="39"/>
    </location>
</feature>
<dbReference type="eggNOG" id="ENOG502S4RB">
    <property type="taxonomic scope" value="Eukaryota"/>
</dbReference>
<gene>
    <name evidence="3" type="ORF">Tc00.1047053508409.180</name>
</gene>
<feature type="region of interest" description="Disordered" evidence="1">
    <location>
        <begin position="79"/>
        <end position="296"/>
    </location>
</feature>
<evidence type="ECO:0008006" key="5">
    <source>
        <dbReference type="Google" id="ProtNLM"/>
    </source>
</evidence>
<evidence type="ECO:0000256" key="1">
    <source>
        <dbReference type="SAM" id="MobiDB-lite"/>
    </source>
</evidence>
<feature type="chain" id="PRO_5004237208" description="Histone H1" evidence="2">
    <location>
        <begin position="40"/>
        <end position="329"/>
    </location>
</feature>
<feature type="compositionally biased region" description="Polar residues" evidence="1">
    <location>
        <begin position="105"/>
        <end position="114"/>
    </location>
</feature>
<keyword evidence="4" id="KW-1185">Reference proteome</keyword>
<dbReference type="EMBL" id="AAHK01000122">
    <property type="protein sequence ID" value="EAN96967.1"/>
    <property type="molecule type" value="Genomic_DNA"/>
</dbReference>
<feature type="compositionally biased region" description="Low complexity" evidence="1">
    <location>
        <begin position="115"/>
        <end position="124"/>
    </location>
</feature>
<sequence length="329" mass="35469">MGFISVGLPECGVAKALHFFSHVFRFFLVCCVLTRSVCSSASFLPPSSFWPRDGVKCAEHRQQTAMPLWTHFVNTKPEVDDNDLPLPKHRIYDDDGNLKPGETTPPRNSVSVTIAKSKASAKKSTPMTPKTRAKLLRSVGASPTAPPRSKKVSAAAVNSPPPTKPRSRTPSRSPSNSSTTPQRTGTEEKSATPQKSASKDTAPKRSATPRKSTPKRAAASLTNGKSPARSKKRGSSKKSASPAKSRPSQSPATRKPGSPSKSSSKKASASPRKRRSKRSRSASAQPGQKPSPRWTVAALRSYAKENKIDIVQEKTKAEILNKIESHKAD</sequence>
<evidence type="ECO:0000313" key="3">
    <source>
        <dbReference type="EMBL" id="EAN96967.1"/>
    </source>
</evidence>
<dbReference type="GeneID" id="3551160"/>
<comment type="caution">
    <text evidence="3">The sequence shown here is derived from an EMBL/GenBank/DDBJ whole genome shotgun (WGS) entry which is preliminary data.</text>
</comment>
<accession>Q4DWS8</accession>
<keyword evidence="2" id="KW-0732">Signal</keyword>
<dbReference type="STRING" id="353153.Q4DWS8"/>
<feature type="compositionally biased region" description="Low complexity" evidence="1">
    <location>
        <begin position="237"/>
        <end position="270"/>
    </location>
</feature>
<proteinExistence type="predicted"/>
<reference evidence="3 4" key="1">
    <citation type="journal article" date="2005" name="Science">
        <title>The genome sequence of Trypanosoma cruzi, etiologic agent of Chagas disease.</title>
        <authorList>
            <person name="El-Sayed N.M."/>
            <person name="Myler P.J."/>
            <person name="Bartholomeu D.C."/>
            <person name="Nilsson D."/>
            <person name="Aggarwal G."/>
            <person name="Tran A.N."/>
            <person name="Ghedin E."/>
            <person name="Worthey E.A."/>
            <person name="Delcher A.L."/>
            <person name="Blandin G."/>
            <person name="Westenberger S.J."/>
            <person name="Caler E."/>
            <person name="Cerqueira G.C."/>
            <person name="Branche C."/>
            <person name="Haas B."/>
            <person name="Anupama A."/>
            <person name="Arner E."/>
            <person name="Aslund L."/>
            <person name="Attipoe P."/>
            <person name="Bontempi E."/>
            <person name="Bringaud F."/>
            <person name="Burton P."/>
            <person name="Cadag E."/>
            <person name="Campbell D.A."/>
            <person name="Carrington M."/>
            <person name="Crabtree J."/>
            <person name="Darban H."/>
            <person name="da Silveira J.F."/>
            <person name="de Jong P."/>
            <person name="Edwards K."/>
            <person name="Englund P.T."/>
            <person name="Fazelina G."/>
            <person name="Feldblyum T."/>
            <person name="Ferella M."/>
            <person name="Frasch A.C."/>
            <person name="Gull K."/>
            <person name="Horn D."/>
            <person name="Hou L."/>
            <person name="Huang Y."/>
            <person name="Kindlund E."/>
            <person name="Klingbeil M."/>
            <person name="Kluge S."/>
            <person name="Koo H."/>
            <person name="Lacerda D."/>
            <person name="Levin M.J."/>
            <person name="Lorenzi H."/>
            <person name="Louie T."/>
            <person name="Machado C.R."/>
            <person name="McCulloch R."/>
            <person name="McKenna A."/>
            <person name="Mizuno Y."/>
            <person name="Mottram J.C."/>
            <person name="Nelson S."/>
            <person name="Ochaya S."/>
            <person name="Osoegawa K."/>
            <person name="Pai G."/>
            <person name="Parsons M."/>
            <person name="Pentony M."/>
            <person name="Pettersson U."/>
            <person name="Pop M."/>
            <person name="Ramirez J.L."/>
            <person name="Rinta J."/>
            <person name="Robertson L."/>
            <person name="Salzberg S.L."/>
            <person name="Sanchez D.O."/>
            <person name="Seyler A."/>
            <person name="Sharma R."/>
            <person name="Shetty J."/>
            <person name="Simpson A.J."/>
            <person name="Sisk E."/>
            <person name="Tammi M.T."/>
            <person name="Tarleton R."/>
            <person name="Teixeira S."/>
            <person name="Van Aken S."/>
            <person name="Vogt C."/>
            <person name="Ward P.N."/>
            <person name="Wickstead B."/>
            <person name="Wortman J."/>
            <person name="White O."/>
            <person name="Fraser C.M."/>
            <person name="Stuart K.D."/>
            <person name="Andersson B."/>
        </authorList>
    </citation>
    <scope>NUCLEOTIDE SEQUENCE [LARGE SCALE GENOMIC DNA]</scope>
    <source>
        <strain evidence="3 4">CL Brener</strain>
    </source>
</reference>
<dbReference type="RefSeq" id="XP_818818.1">
    <property type="nucleotide sequence ID" value="XM_813725.1"/>
</dbReference>
<feature type="compositionally biased region" description="Low complexity" evidence="1">
    <location>
        <begin position="168"/>
        <end position="184"/>
    </location>
</feature>
<dbReference type="InParanoid" id="Q4DWS8"/>
<dbReference type="OMA" id="CASQACA"/>
<dbReference type="SMR" id="Q4DWS8"/>
<protein>
    <recommendedName>
        <fullName evidence="5">Histone H1</fullName>
    </recommendedName>
</protein>
<feature type="compositionally biased region" description="Basic residues" evidence="1">
    <location>
        <begin position="271"/>
        <end position="280"/>
    </location>
</feature>
<organism evidence="3 4">
    <name type="scientific">Trypanosoma cruzi (strain CL Brener)</name>
    <dbReference type="NCBI Taxonomy" id="353153"/>
    <lineage>
        <taxon>Eukaryota</taxon>
        <taxon>Discoba</taxon>
        <taxon>Euglenozoa</taxon>
        <taxon>Kinetoplastea</taxon>
        <taxon>Metakinetoplastina</taxon>
        <taxon>Trypanosomatida</taxon>
        <taxon>Trypanosomatidae</taxon>
        <taxon>Trypanosoma</taxon>
        <taxon>Schizotrypanum</taxon>
    </lineage>
</organism>
<name>Q4DWS8_TRYCC</name>
<dbReference type="Proteomes" id="UP000002296">
    <property type="component" value="Unassembled WGS sequence"/>
</dbReference>
<dbReference type="AlphaFoldDB" id="Q4DWS8"/>
<evidence type="ECO:0000256" key="2">
    <source>
        <dbReference type="SAM" id="SignalP"/>
    </source>
</evidence>
<evidence type="ECO:0000313" key="4">
    <source>
        <dbReference type="Proteomes" id="UP000002296"/>
    </source>
</evidence>
<dbReference type="PaxDb" id="353153-Q4DWS8"/>
<dbReference type="KEGG" id="tcr:508409.180"/>